<evidence type="ECO:0000256" key="4">
    <source>
        <dbReference type="ARBA" id="ARBA00022833"/>
    </source>
</evidence>
<organism evidence="7 8">
    <name type="scientific">Orchesella cincta</name>
    <name type="common">Springtail</name>
    <name type="synonym">Podura cincta</name>
    <dbReference type="NCBI Taxonomy" id="48709"/>
    <lineage>
        <taxon>Eukaryota</taxon>
        <taxon>Metazoa</taxon>
        <taxon>Ecdysozoa</taxon>
        <taxon>Arthropoda</taxon>
        <taxon>Hexapoda</taxon>
        <taxon>Collembola</taxon>
        <taxon>Entomobryomorpha</taxon>
        <taxon>Entomobryoidea</taxon>
        <taxon>Orchesellidae</taxon>
        <taxon>Orchesellinae</taxon>
        <taxon>Orchesella</taxon>
    </lineage>
</organism>
<dbReference type="Proteomes" id="UP000094527">
    <property type="component" value="Unassembled WGS sequence"/>
</dbReference>
<keyword evidence="8" id="KW-1185">Reference proteome</keyword>
<feature type="coiled-coil region" evidence="5">
    <location>
        <begin position="45"/>
        <end position="72"/>
    </location>
</feature>
<evidence type="ECO:0000256" key="3">
    <source>
        <dbReference type="ARBA" id="ARBA00022771"/>
    </source>
</evidence>
<dbReference type="InterPro" id="IPR027417">
    <property type="entry name" value="P-loop_NTPase"/>
</dbReference>
<keyword evidence="2" id="KW-0677">Repeat</keyword>
<evidence type="ECO:0000313" key="8">
    <source>
        <dbReference type="Proteomes" id="UP000094527"/>
    </source>
</evidence>
<accession>A0A1D2MBH9</accession>
<dbReference type="InterPro" id="IPR041677">
    <property type="entry name" value="DNA2/NAM7_AAA_11"/>
</dbReference>
<evidence type="ECO:0000256" key="1">
    <source>
        <dbReference type="ARBA" id="ARBA00022723"/>
    </source>
</evidence>
<reference evidence="7 8" key="1">
    <citation type="journal article" date="2016" name="Genome Biol. Evol.">
        <title>Gene Family Evolution Reflects Adaptation to Soil Environmental Stressors in the Genome of the Collembolan Orchesella cincta.</title>
        <authorList>
            <person name="Faddeeva-Vakhrusheva A."/>
            <person name="Derks M.F."/>
            <person name="Anvar S.Y."/>
            <person name="Agamennone V."/>
            <person name="Suring W."/>
            <person name="Smit S."/>
            <person name="van Straalen N.M."/>
            <person name="Roelofs D."/>
        </authorList>
    </citation>
    <scope>NUCLEOTIDE SEQUENCE [LARGE SCALE GENOMIC DNA]</scope>
    <source>
        <tissue evidence="7">Mixed pool</tissue>
    </source>
</reference>
<name>A0A1D2MBH9_ORCCI</name>
<dbReference type="AlphaFoldDB" id="A0A1D2MBH9"/>
<protein>
    <submittedName>
        <fullName evidence="7">NFX1-type zinc finger-containing protein 1</fullName>
    </submittedName>
</protein>
<feature type="domain" description="NF-X1-type" evidence="6">
    <location>
        <begin position="397"/>
        <end position="417"/>
    </location>
</feature>
<evidence type="ECO:0000259" key="6">
    <source>
        <dbReference type="SMART" id="SM00438"/>
    </source>
</evidence>
<gene>
    <name evidence="7" type="ORF">Ocin01_16421</name>
</gene>
<dbReference type="STRING" id="48709.A0A1D2MBH9"/>
<proteinExistence type="predicted"/>
<dbReference type="GO" id="GO:0004386">
    <property type="term" value="F:helicase activity"/>
    <property type="evidence" value="ECO:0007669"/>
    <property type="project" value="InterPro"/>
</dbReference>
<dbReference type="Pfam" id="PF13086">
    <property type="entry name" value="AAA_11"/>
    <property type="match status" value="1"/>
</dbReference>
<dbReference type="GO" id="GO:0031048">
    <property type="term" value="P:regulatory ncRNA-mediated heterochromatin formation"/>
    <property type="evidence" value="ECO:0007669"/>
    <property type="project" value="TreeGrafter"/>
</dbReference>
<dbReference type="GO" id="GO:0008270">
    <property type="term" value="F:zinc ion binding"/>
    <property type="evidence" value="ECO:0007669"/>
    <property type="project" value="UniProtKB-KW"/>
</dbReference>
<comment type="caution">
    <text evidence="7">The sequence shown here is derived from an EMBL/GenBank/DDBJ whole genome shotgun (WGS) entry which is preliminary data.</text>
</comment>
<keyword evidence="5" id="KW-0175">Coiled coil</keyword>
<dbReference type="InterPro" id="IPR000967">
    <property type="entry name" value="Znf_NFX1"/>
</dbReference>
<dbReference type="FunFam" id="3.40.50.300:FF:000742">
    <property type="entry name" value="NFX1-type zinc finger-containing protein 1"/>
    <property type="match status" value="1"/>
</dbReference>
<feature type="domain" description="NF-X1-type" evidence="6">
    <location>
        <begin position="601"/>
        <end position="620"/>
    </location>
</feature>
<dbReference type="OrthoDB" id="2423195at2759"/>
<dbReference type="InterPro" id="IPR045055">
    <property type="entry name" value="DNA2/NAM7-like"/>
</dbReference>
<dbReference type="Gene3D" id="3.40.50.300">
    <property type="entry name" value="P-loop containing nucleotide triphosphate hydrolases"/>
    <property type="match status" value="2"/>
</dbReference>
<dbReference type="SUPFAM" id="SSF52540">
    <property type="entry name" value="P-loop containing nucleoside triphosphate hydrolases"/>
    <property type="match status" value="1"/>
</dbReference>
<dbReference type="SMART" id="SM00438">
    <property type="entry name" value="ZnF_NFX"/>
    <property type="match status" value="3"/>
</dbReference>
<dbReference type="OMA" id="EINCVER"/>
<keyword evidence="3" id="KW-0863">Zinc-finger</keyword>
<feature type="non-terminal residue" evidence="7">
    <location>
        <position position="1"/>
    </location>
</feature>
<dbReference type="EMBL" id="LJIJ01002077">
    <property type="protein sequence ID" value="ODM90261.1"/>
    <property type="molecule type" value="Genomic_DNA"/>
</dbReference>
<dbReference type="GO" id="GO:0031380">
    <property type="term" value="C:nuclear RNA-directed RNA polymerase complex"/>
    <property type="evidence" value="ECO:0007669"/>
    <property type="project" value="TreeGrafter"/>
</dbReference>
<evidence type="ECO:0000313" key="7">
    <source>
        <dbReference type="EMBL" id="ODM90261.1"/>
    </source>
</evidence>
<sequence>ESDDDDDEEEELVEQIVLVQPYKHIESYGMSERWAFYFKVVEIALKLGKEQLEKMEETLDHLRLRLKEERQYLDGLLLKQTDVIGMTTTGAAKNHLLLEIAKPQIVVIEEAAEILEAHIVTSLTEDCNQLILIGDHLQLRPSTNVYQLEQKYRMNVSLFERMILTKSTCTQHRMCPEVADLIVGPIYEQLHNHPKVLEYPHVKGVVKNLYFLTHSQLENTDTELLSKSNYYEANFISGLCEYLLNQGYSKDRITILTTYTGQMFLLKKNISASCTGVRITCVDNYQGEENDIILLSLVRSNEDDQIGFVGIDNRICVALSRAKHGMYIVGNLESLMKNKNKTWKKIGAKLEAGGHCGESLELICAQHGNKTKVSERAHFAPLKLGGCGLKCDMVLECAHRCPLYCHAQDHDQYKCKQDEKRCPFEHQCHARCGLECPPCRTAVLKELPCGHELPIACSQDPLSYPCPVILTKELKCELKHKLDLACHVKVSSVKCEVLVEKTLTRCGHTRIVKCHEPGYRVKCDVEVEYTFPDCSHIGNILCCQKGIIACRDNCRKMLDCGHECPKTCHIYDDPTHKNMFADRSASGCPPCPALTPKKLECGHEAKLPCHKLPSAHTCTEKIPKLLTCGHEQLIRCGVNPRTSNARQNTEKELECGHKECHIDPTDIICNELIRQKYPDCGHQRYVLCFLQNVMVCQKEACRRESGLQKQIKTEEKCWK</sequence>
<dbReference type="CDD" id="cd18808">
    <property type="entry name" value="SF1_C_Upf1"/>
    <property type="match status" value="1"/>
</dbReference>
<evidence type="ECO:0000256" key="5">
    <source>
        <dbReference type="SAM" id="Coils"/>
    </source>
</evidence>
<dbReference type="InterPro" id="IPR047187">
    <property type="entry name" value="SF1_C_Upf1"/>
</dbReference>
<feature type="domain" description="NF-X1-type" evidence="6">
    <location>
        <begin position="560"/>
        <end position="593"/>
    </location>
</feature>
<keyword evidence="4" id="KW-0862">Zinc</keyword>
<dbReference type="PANTHER" id="PTHR10887">
    <property type="entry name" value="DNA2/NAM7 HELICASE FAMILY"/>
    <property type="match status" value="1"/>
</dbReference>
<evidence type="ECO:0000256" key="2">
    <source>
        <dbReference type="ARBA" id="ARBA00022737"/>
    </source>
</evidence>
<dbReference type="PANTHER" id="PTHR10887:SF341">
    <property type="entry name" value="NFX1-TYPE ZINC FINGER-CONTAINING PROTEIN 1"/>
    <property type="match status" value="1"/>
</dbReference>
<keyword evidence="1" id="KW-0479">Metal-binding</keyword>
<dbReference type="InterPro" id="IPR041679">
    <property type="entry name" value="DNA2/NAM7-like_C"/>
</dbReference>
<dbReference type="Pfam" id="PF13087">
    <property type="entry name" value="AAA_12"/>
    <property type="match status" value="1"/>
</dbReference>